<keyword evidence="7" id="KW-0508">mRNA splicing</keyword>
<dbReference type="GO" id="GO:0008380">
    <property type="term" value="P:RNA splicing"/>
    <property type="evidence" value="ECO:0007669"/>
    <property type="project" value="UniProtKB-KW"/>
</dbReference>
<evidence type="ECO:0000256" key="3">
    <source>
        <dbReference type="ARBA" id="ARBA00022737"/>
    </source>
</evidence>
<evidence type="ECO:0000313" key="13">
    <source>
        <dbReference type="Proteomes" id="UP001187531"/>
    </source>
</evidence>
<dbReference type="InterPro" id="IPR000504">
    <property type="entry name" value="RRM_dom"/>
</dbReference>
<accession>A0AA88HH99</accession>
<evidence type="ECO:0000256" key="7">
    <source>
        <dbReference type="ARBA" id="ARBA00023187"/>
    </source>
</evidence>
<evidence type="ECO:0000256" key="6">
    <source>
        <dbReference type="ARBA" id="ARBA00023163"/>
    </source>
</evidence>
<gene>
    <name evidence="12" type="ORF">QYM36_012991</name>
</gene>
<keyword evidence="3" id="KW-0677">Repeat</keyword>
<dbReference type="GO" id="GO:0005654">
    <property type="term" value="C:nucleoplasm"/>
    <property type="evidence" value="ECO:0007669"/>
    <property type="project" value="TreeGrafter"/>
</dbReference>
<feature type="compositionally biased region" description="Polar residues" evidence="10">
    <location>
        <begin position="379"/>
        <end position="415"/>
    </location>
</feature>
<evidence type="ECO:0000256" key="4">
    <source>
        <dbReference type="ARBA" id="ARBA00022884"/>
    </source>
</evidence>
<dbReference type="GO" id="GO:0006397">
    <property type="term" value="P:mRNA processing"/>
    <property type="evidence" value="ECO:0007669"/>
    <property type="project" value="UniProtKB-KW"/>
</dbReference>
<organism evidence="12 13">
    <name type="scientific">Artemia franciscana</name>
    <name type="common">Brine shrimp</name>
    <name type="synonym">Artemia sanfranciscana</name>
    <dbReference type="NCBI Taxonomy" id="6661"/>
    <lineage>
        <taxon>Eukaryota</taxon>
        <taxon>Metazoa</taxon>
        <taxon>Ecdysozoa</taxon>
        <taxon>Arthropoda</taxon>
        <taxon>Crustacea</taxon>
        <taxon>Branchiopoda</taxon>
        <taxon>Anostraca</taxon>
        <taxon>Artemiidae</taxon>
        <taxon>Artemia</taxon>
    </lineage>
</organism>
<evidence type="ECO:0000256" key="8">
    <source>
        <dbReference type="ARBA" id="ARBA00023242"/>
    </source>
</evidence>
<dbReference type="PROSITE" id="PS50102">
    <property type="entry name" value="RRM"/>
    <property type="match status" value="2"/>
</dbReference>
<dbReference type="Gene3D" id="3.30.70.330">
    <property type="match status" value="2"/>
</dbReference>
<protein>
    <recommendedName>
        <fullName evidence="11">RRM domain-containing protein</fullName>
    </recommendedName>
</protein>
<dbReference type="GO" id="GO:0000785">
    <property type="term" value="C:chromatin"/>
    <property type="evidence" value="ECO:0007669"/>
    <property type="project" value="TreeGrafter"/>
</dbReference>
<evidence type="ECO:0000256" key="9">
    <source>
        <dbReference type="PROSITE-ProRule" id="PRU00176"/>
    </source>
</evidence>
<evidence type="ECO:0000256" key="2">
    <source>
        <dbReference type="ARBA" id="ARBA00022664"/>
    </source>
</evidence>
<sequence length="415" mass="44681">MTYILVRSSDSDETVELPTEDDNSLCLATLTAQFPDAIGLRYESPETGAMRGLRASEGKLLPPEDGWSSRVYFCTFSKGIKRKVDQDVDAASSAKSKMSTVDLVVLGLSFSCDESTMREYFSQYGEVVRSEIKRDSHTGKSKGFGFIHFKDFDSQIQVLTKKHFIGGRLCEVKIPNEKTEGEASHRLFVGQLNPTMTEDELKEYFSEFGAIADTYFPKNPFRGFAFITFIDPNVAALISKGEHVIKNNRVMVREAAPRLSKSQAVEKKEREGYHDRNNGGRQWRRMEEDHYSGGGGYGPSPAAEGSQAAQIAAAVAAALAQAGVTSGSPHSHGGTPLLPQSGGQNRGGGGYGPSPSSEGGQAAQIAATVGATLVPAGVTSWSPHSQGGITPLPQSGGHSRGSWQSGNYYGSNYQE</sequence>
<evidence type="ECO:0000313" key="12">
    <source>
        <dbReference type="EMBL" id="KAK2709175.1"/>
    </source>
</evidence>
<dbReference type="AlphaFoldDB" id="A0AA88HH99"/>
<evidence type="ECO:0000256" key="10">
    <source>
        <dbReference type="SAM" id="MobiDB-lite"/>
    </source>
</evidence>
<proteinExistence type="predicted"/>
<dbReference type="PANTHER" id="PTHR48033:SF9">
    <property type="entry name" value="TAR DNA-BINDING PROTEIN 43"/>
    <property type="match status" value="1"/>
</dbReference>
<comment type="subcellular location">
    <subcellularLocation>
        <location evidence="1">Nucleus</location>
    </subcellularLocation>
</comment>
<feature type="domain" description="RRM" evidence="11">
    <location>
        <begin position="101"/>
        <end position="177"/>
    </location>
</feature>
<dbReference type="PANTHER" id="PTHR48033">
    <property type="entry name" value="RNA-BINDING (RRM/RBD/RNP MOTIFS) FAMILY PROTEIN"/>
    <property type="match status" value="1"/>
</dbReference>
<feature type="region of interest" description="Disordered" evidence="10">
    <location>
        <begin position="257"/>
        <end position="304"/>
    </location>
</feature>
<dbReference type="Pfam" id="PF00076">
    <property type="entry name" value="RRM_1"/>
    <property type="match status" value="2"/>
</dbReference>
<dbReference type="InterPro" id="IPR035979">
    <property type="entry name" value="RBD_domain_sf"/>
</dbReference>
<keyword evidence="8" id="KW-0539">Nucleus</keyword>
<keyword evidence="5" id="KW-0805">Transcription regulation</keyword>
<feature type="region of interest" description="Disordered" evidence="10">
    <location>
        <begin position="324"/>
        <end position="363"/>
    </location>
</feature>
<dbReference type="CDD" id="cd19609">
    <property type="entry name" value="NTD_TDP-43"/>
    <property type="match status" value="1"/>
</dbReference>
<keyword evidence="4 9" id="KW-0694">RNA-binding</keyword>
<evidence type="ECO:0000259" key="11">
    <source>
        <dbReference type="PROSITE" id="PS50102"/>
    </source>
</evidence>
<keyword evidence="2" id="KW-0507">mRNA processing</keyword>
<evidence type="ECO:0000256" key="1">
    <source>
        <dbReference type="ARBA" id="ARBA00004123"/>
    </source>
</evidence>
<evidence type="ECO:0000256" key="5">
    <source>
        <dbReference type="ARBA" id="ARBA00023015"/>
    </source>
</evidence>
<dbReference type="InterPro" id="IPR012677">
    <property type="entry name" value="Nucleotide-bd_a/b_plait_sf"/>
</dbReference>
<feature type="region of interest" description="Disordered" evidence="10">
    <location>
        <begin position="377"/>
        <end position="415"/>
    </location>
</feature>
<reference evidence="12" key="1">
    <citation type="submission" date="2023-07" db="EMBL/GenBank/DDBJ databases">
        <title>Chromosome-level genome assembly of Artemia franciscana.</title>
        <authorList>
            <person name="Jo E."/>
        </authorList>
    </citation>
    <scope>NUCLEOTIDE SEQUENCE</scope>
    <source>
        <tissue evidence="12">Whole body</tissue>
    </source>
</reference>
<name>A0AA88HH99_ARTSF</name>
<dbReference type="EMBL" id="JAVRJZ010000017">
    <property type="protein sequence ID" value="KAK2709175.1"/>
    <property type="molecule type" value="Genomic_DNA"/>
</dbReference>
<dbReference type="Pfam" id="PF18694">
    <property type="entry name" value="TDP-43_N"/>
    <property type="match status" value="1"/>
</dbReference>
<feature type="domain" description="RRM" evidence="11">
    <location>
        <begin position="185"/>
        <end position="257"/>
    </location>
</feature>
<dbReference type="SUPFAM" id="SSF54928">
    <property type="entry name" value="RNA-binding domain, RBD"/>
    <property type="match status" value="2"/>
</dbReference>
<keyword evidence="13" id="KW-1185">Reference proteome</keyword>
<comment type="caution">
    <text evidence="12">The sequence shown here is derived from an EMBL/GenBank/DDBJ whole genome shotgun (WGS) entry which is preliminary data.</text>
</comment>
<dbReference type="SMART" id="SM00360">
    <property type="entry name" value="RRM"/>
    <property type="match status" value="2"/>
</dbReference>
<dbReference type="InterPro" id="IPR041105">
    <property type="entry name" value="TDP-43_N"/>
</dbReference>
<dbReference type="GO" id="GO:0003723">
    <property type="term" value="F:RNA binding"/>
    <property type="evidence" value="ECO:0007669"/>
    <property type="project" value="UniProtKB-UniRule"/>
</dbReference>
<dbReference type="Proteomes" id="UP001187531">
    <property type="component" value="Unassembled WGS sequence"/>
</dbReference>
<keyword evidence="6" id="KW-0804">Transcription</keyword>
<dbReference type="GO" id="GO:0010468">
    <property type="term" value="P:regulation of gene expression"/>
    <property type="evidence" value="ECO:0007669"/>
    <property type="project" value="TreeGrafter"/>
</dbReference>
<feature type="compositionally biased region" description="Basic and acidic residues" evidence="10">
    <location>
        <begin position="264"/>
        <end position="291"/>
    </location>
</feature>